<feature type="region of interest" description="Disordered" evidence="1">
    <location>
        <begin position="76"/>
        <end position="103"/>
    </location>
</feature>
<organism evidence="2 3">
    <name type="scientific">Aurantiacibacter flavus</name>
    <dbReference type="NCBI Taxonomy" id="3145232"/>
    <lineage>
        <taxon>Bacteria</taxon>
        <taxon>Pseudomonadati</taxon>
        <taxon>Pseudomonadota</taxon>
        <taxon>Alphaproteobacteria</taxon>
        <taxon>Sphingomonadales</taxon>
        <taxon>Erythrobacteraceae</taxon>
        <taxon>Aurantiacibacter</taxon>
    </lineage>
</organism>
<keyword evidence="3" id="KW-1185">Reference proteome</keyword>
<gene>
    <name evidence="2" type="ORF">ABDJ38_08440</name>
</gene>
<accession>A0ABV0CWX7</accession>
<evidence type="ECO:0000313" key="2">
    <source>
        <dbReference type="EMBL" id="MEN7537201.1"/>
    </source>
</evidence>
<dbReference type="RefSeq" id="WP_346784648.1">
    <property type="nucleotide sequence ID" value="NZ_JBDLBR010000002.1"/>
</dbReference>
<feature type="region of interest" description="Disordered" evidence="1">
    <location>
        <begin position="1"/>
        <end position="21"/>
    </location>
</feature>
<comment type="caution">
    <text evidence="2">The sequence shown here is derived from an EMBL/GenBank/DDBJ whole genome shotgun (WGS) entry which is preliminary data.</text>
</comment>
<sequence>MADRYPEIPGAKGMDGTSQNSAQCIAPTVSHLRRLAMRSLARLGEATPLEAVAISGVTRESLQPRFSELRAMGLVEPTGARRRNPSGKSASVLRLTDKGRAAL</sequence>
<name>A0ABV0CWX7_9SPHN</name>
<dbReference type="Proteomes" id="UP001484535">
    <property type="component" value="Unassembled WGS sequence"/>
</dbReference>
<dbReference type="EMBL" id="JBDLBR010000002">
    <property type="protein sequence ID" value="MEN7537201.1"/>
    <property type="molecule type" value="Genomic_DNA"/>
</dbReference>
<dbReference type="SUPFAM" id="SSF46785">
    <property type="entry name" value="Winged helix' DNA-binding domain"/>
    <property type="match status" value="1"/>
</dbReference>
<evidence type="ECO:0000313" key="3">
    <source>
        <dbReference type="Proteomes" id="UP001484535"/>
    </source>
</evidence>
<dbReference type="Gene3D" id="1.10.10.10">
    <property type="entry name" value="Winged helix-like DNA-binding domain superfamily/Winged helix DNA-binding domain"/>
    <property type="match status" value="1"/>
</dbReference>
<proteinExistence type="predicted"/>
<reference evidence="2 3" key="1">
    <citation type="submission" date="2024-05" db="EMBL/GenBank/DDBJ databases">
        <authorList>
            <person name="Park S."/>
        </authorList>
    </citation>
    <scope>NUCLEOTIDE SEQUENCE [LARGE SCALE GENOMIC DNA]</scope>
    <source>
        <strain evidence="2 3">DGU5</strain>
    </source>
</reference>
<dbReference type="InterPro" id="IPR036390">
    <property type="entry name" value="WH_DNA-bd_sf"/>
</dbReference>
<protein>
    <submittedName>
        <fullName evidence="2">MarR family winged helix-turn-helix transcriptional regulator</fullName>
    </submittedName>
</protein>
<evidence type="ECO:0000256" key="1">
    <source>
        <dbReference type="SAM" id="MobiDB-lite"/>
    </source>
</evidence>
<dbReference type="InterPro" id="IPR036388">
    <property type="entry name" value="WH-like_DNA-bd_sf"/>
</dbReference>